<dbReference type="GO" id="GO:0016887">
    <property type="term" value="F:ATP hydrolysis activity"/>
    <property type="evidence" value="ECO:0007669"/>
    <property type="project" value="InterPro"/>
</dbReference>
<dbReference type="InterPro" id="IPR027417">
    <property type="entry name" value="P-loop_NTPase"/>
</dbReference>
<keyword evidence="2" id="KW-0813">Transport</keyword>
<dbReference type="Pfam" id="PF00005">
    <property type="entry name" value="ABC_tran"/>
    <property type="match status" value="1"/>
</dbReference>
<dbReference type="EMBL" id="FZNK01000030">
    <property type="protein sequence ID" value="SNR78511.1"/>
    <property type="molecule type" value="Genomic_DNA"/>
</dbReference>
<gene>
    <name evidence="7" type="ORF">SAMN06266787_1302</name>
</gene>
<reference evidence="7 8" key="1">
    <citation type="submission" date="2017-06" db="EMBL/GenBank/DDBJ databases">
        <authorList>
            <person name="Kim H.J."/>
            <person name="Triplett B.A."/>
        </authorList>
    </citation>
    <scope>NUCLEOTIDE SEQUENCE [LARGE SCALE GENOMIC DNA]</scope>
    <source>
        <strain evidence="7 8">DSM 19316</strain>
    </source>
</reference>
<dbReference type="InterPro" id="IPR003439">
    <property type="entry name" value="ABC_transporter-like_ATP-bd"/>
</dbReference>
<organism evidence="7 8">
    <name type="scientific">Halorubrum ezzemoulense</name>
    <name type="common">Halorubrum chaoviator</name>
    <dbReference type="NCBI Taxonomy" id="337243"/>
    <lineage>
        <taxon>Archaea</taxon>
        <taxon>Methanobacteriati</taxon>
        <taxon>Methanobacteriota</taxon>
        <taxon>Stenosarchaea group</taxon>
        <taxon>Halobacteria</taxon>
        <taxon>Halobacteriales</taxon>
        <taxon>Haloferacaceae</taxon>
        <taxon>Halorubrum</taxon>
    </lineage>
</organism>
<dbReference type="SUPFAM" id="SSF52540">
    <property type="entry name" value="P-loop containing nucleoside triphosphate hydrolases"/>
    <property type="match status" value="1"/>
</dbReference>
<dbReference type="Gene3D" id="3.40.50.300">
    <property type="entry name" value="P-loop containing nucleotide triphosphate hydrolases"/>
    <property type="match status" value="1"/>
</dbReference>
<feature type="region of interest" description="Disordered" evidence="5">
    <location>
        <begin position="1"/>
        <end position="24"/>
    </location>
</feature>
<evidence type="ECO:0000313" key="7">
    <source>
        <dbReference type="EMBL" id="SNR78511.1"/>
    </source>
</evidence>
<proteinExistence type="inferred from homology"/>
<dbReference type="InterPro" id="IPR050319">
    <property type="entry name" value="ABC_transp_ATP-bind"/>
</dbReference>
<dbReference type="GO" id="GO:0005524">
    <property type="term" value="F:ATP binding"/>
    <property type="evidence" value="ECO:0007669"/>
    <property type="project" value="UniProtKB-KW"/>
</dbReference>
<keyword evidence="4 7" id="KW-0067">ATP-binding</keyword>
<accession>A0A238Z6J4</accession>
<dbReference type="SMART" id="SM00382">
    <property type="entry name" value="AAA"/>
    <property type="match status" value="1"/>
</dbReference>
<evidence type="ECO:0000256" key="3">
    <source>
        <dbReference type="ARBA" id="ARBA00022741"/>
    </source>
</evidence>
<name>A0A238Z6J4_HALEZ</name>
<keyword evidence="3" id="KW-0547">Nucleotide-binding</keyword>
<dbReference type="InterPro" id="IPR003593">
    <property type="entry name" value="AAA+_ATPase"/>
</dbReference>
<sequence>MSGESSGGSETSPEMRNISDSNSTANDDVLLSVRDLKTHYEERSLFGGDPVRAVDGVSFDVRRGETLGLVGESGCGKTTLGRTLVRLEEATDGNIVIDGDDITTLSGDALQRWRRDAQIVFQDPESSLNDRLTVGEIIREPLNVHNWKTPAERRQRVRNLLERVGLREEHYYRYPHQFSGGQRQRVGIARALAVEPDFVVLDEPVSALDVSVQAQILNLLMDLQEELDLTYLFIAHDLSVVRHICDRVAVMYLGKIMEFGPTEQLFQKPENPYTRSLLSAVPTPDPTVERDRTTLRGTPPSPRDPPNGCVFSTRCPAKIRPDGFEELSEHDWDAIEVFREVLRERSRTDPSLSERARELLGLETRLPDVEEAAGELFASRSFPSDVQEPIQQSIEAANDGNEEHAREIITAALGSVCDREAPSLLATGRTDSGRSSRCHRHKEEYADPDASRSDSPQS</sequence>
<dbReference type="PANTHER" id="PTHR43776">
    <property type="entry name" value="TRANSPORT ATP-BINDING PROTEIN"/>
    <property type="match status" value="1"/>
</dbReference>
<dbReference type="NCBIfam" id="TIGR01727">
    <property type="entry name" value="oligo_HPY"/>
    <property type="match status" value="1"/>
</dbReference>
<feature type="region of interest" description="Disordered" evidence="5">
    <location>
        <begin position="277"/>
        <end position="310"/>
    </location>
</feature>
<dbReference type="PROSITE" id="PS50893">
    <property type="entry name" value="ABC_TRANSPORTER_2"/>
    <property type="match status" value="1"/>
</dbReference>
<dbReference type="Pfam" id="PF08352">
    <property type="entry name" value="oligo_HPY"/>
    <property type="match status" value="1"/>
</dbReference>
<dbReference type="InterPro" id="IPR013563">
    <property type="entry name" value="Oligopep_ABC_C"/>
</dbReference>
<dbReference type="CDD" id="cd03257">
    <property type="entry name" value="ABC_NikE_OppD_transporters"/>
    <property type="match status" value="1"/>
</dbReference>
<dbReference type="GO" id="GO:0015833">
    <property type="term" value="P:peptide transport"/>
    <property type="evidence" value="ECO:0007669"/>
    <property type="project" value="InterPro"/>
</dbReference>
<dbReference type="PROSITE" id="PS00211">
    <property type="entry name" value="ABC_TRANSPORTER_1"/>
    <property type="match status" value="1"/>
</dbReference>
<feature type="compositionally biased region" description="Low complexity" evidence="5">
    <location>
        <begin position="1"/>
        <end position="14"/>
    </location>
</feature>
<dbReference type="Proteomes" id="UP000198297">
    <property type="component" value="Unassembled WGS sequence"/>
</dbReference>
<dbReference type="PANTHER" id="PTHR43776:SF7">
    <property type="entry name" value="D,D-DIPEPTIDE TRANSPORT ATP-BINDING PROTEIN DDPF-RELATED"/>
    <property type="match status" value="1"/>
</dbReference>
<feature type="domain" description="ABC transporter" evidence="6">
    <location>
        <begin position="31"/>
        <end position="278"/>
    </location>
</feature>
<dbReference type="GO" id="GO:0055085">
    <property type="term" value="P:transmembrane transport"/>
    <property type="evidence" value="ECO:0007669"/>
    <property type="project" value="UniProtKB-ARBA"/>
</dbReference>
<evidence type="ECO:0000313" key="8">
    <source>
        <dbReference type="Proteomes" id="UP000198297"/>
    </source>
</evidence>
<evidence type="ECO:0000256" key="2">
    <source>
        <dbReference type="ARBA" id="ARBA00022448"/>
    </source>
</evidence>
<dbReference type="FunFam" id="3.40.50.300:FF:000016">
    <property type="entry name" value="Oligopeptide ABC transporter ATP-binding component"/>
    <property type="match status" value="1"/>
</dbReference>
<evidence type="ECO:0000256" key="5">
    <source>
        <dbReference type="SAM" id="MobiDB-lite"/>
    </source>
</evidence>
<evidence type="ECO:0000256" key="4">
    <source>
        <dbReference type="ARBA" id="ARBA00022840"/>
    </source>
</evidence>
<dbReference type="AlphaFoldDB" id="A0A238Z6J4"/>
<protein>
    <submittedName>
        <fullName evidence="7">Peptide/nickel transport system ATP-binding protein</fullName>
    </submittedName>
</protein>
<feature type="region of interest" description="Disordered" evidence="5">
    <location>
        <begin position="420"/>
        <end position="458"/>
    </location>
</feature>
<dbReference type="InterPro" id="IPR017871">
    <property type="entry name" value="ABC_transporter-like_CS"/>
</dbReference>
<comment type="similarity">
    <text evidence="1">Belongs to the ABC transporter superfamily.</text>
</comment>
<feature type="compositionally biased region" description="Basic and acidic residues" evidence="5">
    <location>
        <begin position="441"/>
        <end position="452"/>
    </location>
</feature>
<evidence type="ECO:0000259" key="6">
    <source>
        <dbReference type="PROSITE" id="PS50893"/>
    </source>
</evidence>
<evidence type="ECO:0000256" key="1">
    <source>
        <dbReference type="ARBA" id="ARBA00005417"/>
    </source>
</evidence>